<keyword evidence="3" id="KW-0813">Transport</keyword>
<evidence type="ECO:0000256" key="1">
    <source>
        <dbReference type="ARBA" id="ARBA00004448"/>
    </source>
</evidence>
<dbReference type="CDD" id="cd03496">
    <property type="entry name" value="SQR_TypeC_CybS"/>
    <property type="match status" value="1"/>
</dbReference>
<dbReference type="PANTHER" id="PTHR13337:SF2">
    <property type="entry name" value="SUCCINATE DEHYDROGENASE [UBIQUINONE] CYTOCHROME B SMALL SUBUNIT, MITOCHONDRIAL"/>
    <property type="match status" value="1"/>
</dbReference>
<dbReference type="GO" id="GO:0048039">
    <property type="term" value="F:ubiquinone binding"/>
    <property type="evidence" value="ECO:0007669"/>
    <property type="project" value="TreeGrafter"/>
</dbReference>
<comment type="caution">
    <text evidence="13">The sequence shown here is derived from an EMBL/GenBank/DDBJ whole genome shotgun (WGS) entry which is preliminary data.</text>
</comment>
<keyword evidence="11" id="KW-0408">Iron</keyword>
<keyword evidence="4" id="KW-0812">Transmembrane</keyword>
<dbReference type="InterPro" id="IPR007992">
    <property type="entry name" value="CybS"/>
</dbReference>
<dbReference type="AlphaFoldDB" id="A0AAD5S3A7"/>
<dbReference type="Proteomes" id="UP001212841">
    <property type="component" value="Unassembled WGS sequence"/>
</dbReference>
<keyword evidence="7" id="KW-1133">Transmembrane helix</keyword>
<name>A0AAD5S3A7_9FUNG</name>
<dbReference type="PANTHER" id="PTHR13337">
    <property type="entry name" value="SUCCINATE DEHYDROGENASE"/>
    <property type="match status" value="1"/>
</dbReference>
<evidence type="ECO:0000313" key="14">
    <source>
        <dbReference type="Proteomes" id="UP001212841"/>
    </source>
</evidence>
<sequence length="207" mass="22333">MLTPFTCTSSRVAVLSVGRVGLRAGAGWGPAGVRQFRAGHISRLEKTTPNQAAATAGLLTNFASNVGERRTYAGLFSVLCYLGSTDQLQHGKTTVDLPKSKVHGSYHWQLERYTSVVTLPLIGSAFVVGSNPYIDLALGVIIPLHCHIGFDACITDYFDSRKAPTINKVMKAALYGSTALVLYGCYQFNTNDVGITEGTKRLWTGRS</sequence>
<dbReference type="EMBL" id="JADGJD010002247">
    <property type="protein sequence ID" value="KAJ3033745.1"/>
    <property type="molecule type" value="Genomic_DNA"/>
</dbReference>
<feature type="binding site" evidence="10">
    <location>
        <position position="157"/>
    </location>
    <ligand>
        <name>a ubiquinone</name>
        <dbReference type="ChEBI" id="CHEBI:16389"/>
        <note>ligand shared with IP/SDHB</note>
    </ligand>
</feature>
<dbReference type="GO" id="GO:0046872">
    <property type="term" value="F:metal ion binding"/>
    <property type="evidence" value="ECO:0007669"/>
    <property type="project" value="UniProtKB-KW"/>
</dbReference>
<keyword evidence="11" id="KW-0479">Metal-binding</keyword>
<comment type="similarity">
    <text evidence="2 12">Belongs to the CybS family.</text>
</comment>
<dbReference type="GO" id="GO:0020037">
    <property type="term" value="F:heme binding"/>
    <property type="evidence" value="ECO:0007669"/>
    <property type="project" value="TreeGrafter"/>
</dbReference>
<gene>
    <name evidence="13" type="primary">SDH4</name>
    <name evidence="13" type="ORF">HK097_004737</name>
</gene>
<evidence type="ECO:0000256" key="3">
    <source>
        <dbReference type="ARBA" id="ARBA00022448"/>
    </source>
</evidence>
<feature type="binding site" description="axial binding residue" evidence="11">
    <location>
        <position position="145"/>
    </location>
    <ligand>
        <name>heme b</name>
        <dbReference type="ChEBI" id="CHEBI:60344"/>
        <note>ligand shared with SDHC</note>
    </ligand>
    <ligandPart>
        <name>Fe</name>
        <dbReference type="ChEBI" id="CHEBI:18248"/>
    </ligandPart>
</feature>
<keyword evidence="6 12" id="KW-0809">Transit peptide</keyword>
<comment type="subcellular location">
    <subcellularLocation>
        <location evidence="1 12">Mitochondrion inner membrane</location>
        <topology evidence="1 12">Multi-pass membrane protein</topology>
    </subcellularLocation>
</comment>
<accession>A0AAD5S3A7</accession>
<evidence type="ECO:0000256" key="11">
    <source>
        <dbReference type="PIRSR" id="PIRSR607992-2"/>
    </source>
</evidence>
<evidence type="ECO:0000256" key="8">
    <source>
        <dbReference type="ARBA" id="ARBA00023128"/>
    </source>
</evidence>
<dbReference type="GO" id="GO:0006099">
    <property type="term" value="P:tricarboxylic acid cycle"/>
    <property type="evidence" value="ECO:0007669"/>
    <property type="project" value="TreeGrafter"/>
</dbReference>
<dbReference type="GO" id="GO:0005743">
    <property type="term" value="C:mitochondrial inner membrane"/>
    <property type="evidence" value="ECO:0007669"/>
    <property type="project" value="UniProtKB-SubCell"/>
</dbReference>
<evidence type="ECO:0000256" key="7">
    <source>
        <dbReference type="ARBA" id="ARBA00022989"/>
    </source>
</evidence>
<protein>
    <recommendedName>
        <fullName evidence="12">Succinate dehydrogenase [ubiquinone] cytochrome b small subunit</fullName>
    </recommendedName>
</protein>
<organism evidence="13 14">
    <name type="scientific">Rhizophlyctis rosea</name>
    <dbReference type="NCBI Taxonomy" id="64517"/>
    <lineage>
        <taxon>Eukaryota</taxon>
        <taxon>Fungi</taxon>
        <taxon>Fungi incertae sedis</taxon>
        <taxon>Chytridiomycota</taxon>
        <taxon>Chytridiomycota incertae sedis</taxon>
        <taxon>Chytridiomycetes</taxon>
        <taxon>Rhizophlyctidales</taxon>
        <taxon>Rhizophlyctidaceae</taxon>
        <taxon>Rhizophlyctis</taxon>
    </lineage>
</organism>
<evidence type="ECO:0000256" key="6">
    <source>
        <dbReference type="ARBA" id="ARBA00022946"/>
    </source>
</evidence>
<evidence type="ECO:0000256" key="9">
    <source>
        <dbReference type="ARBA" id="ARBA00023136"/>
    </source>
</evidence>
<evidence type="ECO:0000256" key="12">
    <source>
        <dbReference type="RuleBase" id="RU364031"/>
    </source>
</evidence>
<keyword evidence="9 12" id="KW-0472">Membrane</keyword>
<reference evidence="13" key="1">
    <citation type="submission" date="2020-05" db="EMBL/GenBank/DDBJ databases">
        <title>Phylogenomic resolution of chytrid fungi.</title>
        <authorList>
            <person name="Stajich J.E."/>
            <person name="Amses K."/>
            <person name="Simmons R."/>
            <person name="Seto K."/>
            <person name="Myers J."/>
            <person name="Bonds A."/>
            <person name="Quandt C.A."/>
            <person name="Barry K."/>
            <person name="Liu P."/>
            <person name="Grigoriev I."/>
            <person name="Longcore J.E."/>
            <person name="James T.Y."/>
        </authorList>
    </citation>
    <scope>NUCLEOTIDE SEQUENCE</scope>
    <source>
        <strain evidence="13">JEL0318</strain>
    </source>
</reference>
<evidence type="ECO:0000256" key="2">
    <source>
        <dbReference type="ARBA" id="ARBA00007294"/>
    </source>
</evidence>
<evidence type="ECO:0000313" key="13">
    <source>
        <dbReference type="EMBL" id="KAJ3033745.1"/>
    </source>
</evidence>
<keyword evidence="5 12" id="KW-0999">Mitochondrion inner membrane</keyword>
<dbReference type="InterPro" id="IPR034804">
    <property type="entry name" value="SQR/QFR_C/D"/>
</dbReference>
<evidence type="ECO:0000256" key="10">
    <source>
        <dbReference type="PIRSR" id="PIRSR607992-1"/>
    </source>
</evidence>
<proteinExistence type="inferred from homology"/>
<evidence type="ECO:0000256" key="4">
    <source>
        <dbReference type="ARBA" id="ARBA00022692"/>
    </source>
</evidence>
<dbReference type="SUPFAM" id="SSF81343">
    <property type="entry name" value="Fumarate reductase respiratory complex transmembrane subunits"/>
    <property type="match status" value="1"/>
</dbReference>
<dbReference type="Gene3D" id="1.20.1300.10">
    <property type="entry name" value="Fumarate reductase/succinate dehydrogenase, transmembrane subunit"/>
    <property type="match status" value="1"/>
</dbReference>
<evidence type="ECO:0000256" key="5">
    <source>
        <dbReference type="ARBA" id="ARBA00022792"/>
    </source>
</evidence>
<keyword evidence="8 12" id="KW-0496">Mitochondrion</keyword>
<keyword evidence="14" id="KW-1185">Reference proteome</keyword>
<dbReference type="Pfam" id="PF05328">
    <property type="entry name" value="CybS"/>
    <property type="match status" value="1"/>
</dbReference>
<dbReference type="GO" id="GO:0006121">
    <property type="term" value="P:mitochondrial electron transport, succinate to ubiquinone"/>
    <property type="evidence" value="ECO:0007669"/>
    <property type="project" value="TreeGrafter"/>
</dbReference>